<comment type="caution">
    <text evidence="7">The sequence shown here is derived from an EMBL/GenBank/DDBJ whole genome shotgun (WGS) entry which is preliminary data.</text>
</comment>
<dbReference type="InterPro" id="IPR043149">
    <property type="entry name" value="TagF_N"/>
</dbReference>
<organism evidence="7 8">
    <name type="scientific">Terrisporobacter othiniensis</name>
    <dbReference type="NCBI Taxonomy" id="1577792"/>
    <lineage>
        <taxon>Bacteria</taxon>
        <taxon>Bacillati</taxon>
        <taxon>Bacillota</taxon>
        <taxon>Clostridia</taxon>
        <taxon>Peptostreptococcales</taxon>
        <taxon>Peptostreptococcaceae</taxon>
        <taxon>Terrisporobacter</taxon>
    </lineage>
</organism>
<keyword evidence="3" id="KW-1003">Cell membrane</keyword>
<evidence type="ECO:0000256" key="6">
    <source>
        <dbReference type="ARBA" id="ARBA00023136"/>
    </source>
</evidence>
<evidence type="ECO:0000256" key="2">
    <source>
        <dbReference type="ARBA" id="ARBA00010488"/>
    </source>
</evidence>
<dbReference type="EMBL" id="JWHR01000038">
    <property type="protein sequence ID" value="KHS58380.1"/>
    <property type="molecule type" value="Genomic_DNA"/>
</dbReference>
<dbReference type="AlphaFoldDB" id="A0A0B3WUX0"/>
<dbReference type="InterPro" id="IPR043148">
    <property type="entry name" value="TagF_C"/>
</dbReference>
<accession>A0A0B3WUX0</accession>
<gene>
    <name evidence="7" type="ORF">QX51_03120</name>
</gene>
<dbReference type="InterPro" id="IPR051612">
    <property type="entry name" value="Teichoic_Acid_Biosynth"/>
</dbReference>
<dbReference type="Proteomes" id="UP000031189">
    <property type="component" value="Unassembled WGS sequence"/>
</dbReference>
<dbReference type="PANTHER" id="PTHR37316">
    <property type="entry name" value="TEICHOIC ACID GLYCEROL-PHOSPHATE PRIMASE"/>
    <property type="match status" value="1"/>
</dbReference>
<dbReference type="STRING" id="1577792.QX51_03120"/>
<dbReference type="OrthoDB" id="9807097at2"/>
<dbReference type="GO" id="GO:0047355">
    <property type="term" value="F:CDP-glycerol glycerophosphotransferase activity"/>
    <property type="evidence" value="ECO:0007669"/>
    <property type="project" value="InterPro"/>
</dbReference>
<evidence type="ECO:0000313" key="8">
    <source>
        <dbReference type="Proteomes" id="UP000031189"/>
    </source>
</evidence>
<dbReference type="Gene3D" id="3.40.50.11820">
    <property type="match status" value="1"/>
</dbReference>
<comment type="similarity">
    <text evidence="2">Belongs to the CDP-glycerol glycerophosphotransferase family.</text>
</comment>
<evidence type="ECO:0000256" key="5">
    <source>
        <dbReference type="ARBA" id="ARBA00022944"/>
    </source>
</evidence>
<evidence type="ECO:0000256" key="4">
    <source>
        <dbReference type="ARBA" id="ARBA00022679"/>
    </source>
</evidence>
<dbReference type="Pfam" id="PF04464">
    <property type="entry name" value="Glyphos_transf"/>
    <property type="match status" value="1"/>
</dbReference>
<sequence>MIFSHLFNQKLNNKVWVFSSTNNEEFNYNSKYLFIYVLENEKDITPYYVINDDNERERLKRKYGESFFIETKTLEGIKTVLSAGVWFTSAGLPLYGTKFNNNRQIINLWHGVPLKKIALLENNYSKLKKIYFKTIFSKNYSYILTTSKNLINIMKDSFGVDERKVKVWGQPRNDVIFKNVNKDILESLSLYNDKYNKLILYAPTYRDNEETCLFPFEDFDKNKLEEFLETNNILIYIHTHMNESSNISKYLGKRIRVLEDDKIDDIMGILNVFNILITDYSSIYIDFLLLKRPIIFLPYDKEKYLSKRGFNFDYDKVTPGHKPETMNEFMGVLDEIFAGRDLYKEDRELVNDIFNEISYPCSKEICMNVKGILEIK</sequence>
<name>A0A0B3WUX0_9FIRM</name>
<comment type="subcellular location">
    <subcellularLocation>
        <location evidence="1">Cell membrane</location>
        <topology evidence="1">Peripheral membrane protein</topology>
    </subcellularLocation>
</comment>
<keyword evidence="4" id="KW-0808">Transferase</keyword>
<keyword evidence="8" id="KW-1185">Reference proteome</keyword>
<dbReference type="GO" id="GO:0019350">
    <property type="term" value="P:teichoic acid biosynthetic process"/>
    <property type="evidence" value="ECO:0007669"/>
    <property type="project" value="UniProtKB-KW"/>
</dbReference>
<keyword evidence="5" id="KW-0777">Teichoic acid biosynthesis</keyword>
<evidence type="ECO:0000313" key="7">
    <source>
        <dbReference type="EMBL" id="KHS58380.1"/>
    </source>
</evidence>
<evidence type="ECO:0000256" key="3">
    <source>
        <dbReference type="ARBA" id="ARBA00022475"/>
    </source>
</evidence>
<reference evidence="7 8" key="1">
    <citation type="submission" date="2014-12" db="EMBL/GenBank/DDBJ databases">
        <title>Draft genome sequence of Terrisporobacter sp. 08-306576, isolated from the blood culture of a bacteremia patient.</title>
        <authorList>
            <person name="Lund L.C."/>
            <person name="Sydenham T.V."/>
            <person name="Hogh S.V."/>
            <person name="Skov M.N."/>
            <person name="Kemp M."/>
            <person name="Justesen U.S."/>
        </authorList>
    </citation>
    <scope>NUCLEOTIDE SEQUENCE [LARGE SCALE GENOMIC DNA]</scope>
    <source>
        <strain evidence="7 8">08-306576</strain>
    </source>
</reference>
<dbReference type="Gene3D" id="3.40.50.12580">
    <property type="match status" value="1"/>
</dbReference>
<protein>
    <submittedName>
        <fullName evidence="7">Teichoic acid biosynthesis protein TagF</fullName>
    </submittedName>
</protein>
<dbReference type="GO" id="GO:0005886">
    <property type="term" value="C:plasma membrane"/>
    <property type="evidence" value="ECO:0007669"/>
    <property type="project" value="UniProtKB-SubCell"/>
</dbReference>
<dbReference type="PANTHER" id="PTHR37316:SF3">
    <property type="entry name" value="TEICHOIC ACID GLYCEROL-PHOSPHATE TRANSFERASE"/>
    <property type="match status" value="1"/>
</dbReference>
<dbReference type="InterPro" id="IPR007554">
    <property type="entry name" value="Glycerophosphate_synth"/>
</dbReference>
<dbReference type="SUPFAM" id="SSF53756">
    <property type="entry name" value="UDP-Glycosyltransferase/glycogen phosphorylase"/>
    <property type="match status" value="1"/>
</dbReference>
<keyword evidence="6" id="KW-0472">Membrane</keyword>
<evidence type="ECO:0000256" key="1">
    <source>
        <dbReference type="ARBA" id="ARBA00004202"/>
    </source>
</evidence>
<proteinExistence type="inferred from homology"/>